<name>A0A0V0HDY8_SOLCH</name>
<accession>A0A0V0HDY8</accession>
<dbReference type="EMBL" id="GEDG01021398">
    <property type="protein sequence ID" value="JAP18339.1"/>
    <property type="molecule type" value="Transcribed_RNA"/>
</dbReference>
<proteinExistence type="predicted"/>
<sequence>MLPPSILPSKPLLKKICMDNPLSRIYLMFKVTGVSEVDKSFNFQLPRNSNCSCLSFNASSIQISAQNGRPCQLDKIR</sequence>
<organism evidence="1">
    <name type="scientific">Solanum chacoense</name>
    <name type="common">Chaco potato</name>
    <dbReference type="NCBI Taxonomy" id="4108"/>
    <lineage>
        <taxon>Eukaryota</taxon>
        <taxon>Viridiplantae</taxon>
        <taxon>Streptophyta</taxon>
        <taxon>Embryophyta</taxon>
        <taxon>Tracheophyta</taxon>
        <taxon>Spermatophyta</taxon>
        <taxon>Magnoliopsida</taxon>
        <taxon>eudicotyledons</taxon>
        <taxon>Gunneridae</taxon>
        <taxon>Pentapetalae</taxon>
        <taxon>asterids</taxon>
        <taxon>lamiids</taxon>
        <taxon>Solanales</taxon>
        <taxon>Solanaceae</taxon>
        <taxon>Solanoideae</taxon>
        <taxon>Solaneae</taxon>
        <taxon>Solanum</taxon>
    </lineage>
</organism>
<protein>
    <submittedName>
        <fullName evidence="1">Putative ovule protein</fullName>
    </submittedName>
</protein>
<reference evidence="1" key="1">
    <citation type="submission" date="2015-12" db="EMBL/GenBank/DDBJ databases">
        <title>Gene expression during late stages of embryo sac development: a critical building block for successful pollen-pistil interactions.</title>
        <authorList>
            <person name="Liu Y."/>
            <person name="Joly V."/>
            <person name="Sabar M."/>
            <person name="Matton D.P."/>
        </authorList>
    </citation>
    <scope>NUCLEOTIDE SEQUENCE</scope>
</reference>
<evidence type="ECO:0000313" key="1">
    <source>
        <dbReference type="EMBL" id="JAP18339.1"/>
    </source>
</evidence>
<dbReference type="AlphaFoldDB" id="A0A0V0HDY8"/>